<feature type="transmembrane region" description="Helical" evidence="1">
    <location>
        <begin position="6"/>
        <end position="27"/>
    </location>
</feature>
<evidence type="ECO:0000313" key="3">
    <source>
        <dbReference type="Proteomes" id="UP000198729"/>
    </source>
</evidence>
<organism evidence="2 3">
    <name type="scientific">Nitrosomonas mobilis</name>
    <dbReference type="NCBI Taxonomy" id="51642"/>
    <lineage>
        <taxon>Bacteria</taxon>
        <taxon>Pseudomonadati</taxon>
        <taxon>Pseudomonadota</taxon>
        <taxon>Betaproteobacteria</taxon>
        <taxon>Nitrosomonadales</taxon>
        <taxon>Nitrosomonadaceae</taxon>
        <taxon>Nitrosomonas</taxon>
    </lineage>
</organism>
<dbReference type="OrthoDB" id="5588650at2"/>
<dbReference type="AlphaFoldDB" id="A0A1G5SG17"/>
<dbReference type="EMBL" id="FMWO01000049">
    <property type="protein sequence ID" value="SCZ85810.1"/>
    <property type="molecule type" value="Genomic_DNA"/>
</dbReference>
<gene>
    <name evidence="2" type="ORF">NSMM_410045</name>
</gene>
<proteinExistence type="predicted"/>
<feature type="transmembrane region" description="Helical" evidence="1">
    <location>
        <begin position="39"/>
        <end position="60"/>
    </location>
</feature>
<dbReference type="Pfam" id="PF04247">
    <property type="entry name" value="SirB"/>
    <property type="match status" value="1"/>
</dbReference>
<dbReference type="PANTHER" id="PTHR39594">
    <property type="entry name" value="PROTEIN YCHQ"/>
    <property type="match status" value="1"/>
</dbReference>
<keyword evidence="1" id="KW-1133">Transmembrane helix</keyword>
<evidence type="ECO:0000256" key="1">
    <source>
        <dbReference type="SAM" id="Phobius"/>
    </source>
</evidence>
<dbReference type="InterPro" id="IPR007360">
    <property type="entry name" value="SirB"/>
</dbReference>
<dbReference type="PANTHER" id="PTHR39594:SF1">
    <property type="entry name" value="PROTEIN YCHQ"/>
    <property type="match status" value="1"/>
</dbReference>
<feature type="transmembrane region" description="Helical" evidence="1">
    <location>
        <begin position="72"/>
        <end position="93"/>
    </location>
</feature>
<dbReference type="PIRSF" id="PIRSF005610">
    <property type="entry name" value="SirB"/>
    <property type="match status" value="1"/>
</dbReference>
<accession>A0A1G5SG17</accession>
<dbReference type="STRING" id="51642.NSMM_410045"/>
<evidence type="ECO:0000313" key="2">
    <source>
        <dbReference type="EMBL" id="SCZ85810.1"/>
    </source>
</evidence>
<dbReference type="GO" id="GO:0005886">
    <property type="term" value="C:plasma membrane"/>
    <property type="evidence" value="ECO:0007669"/>
    <property type="project" value="TreeGrafter"/>
</dbReference>
<sequence>MDYLILKYVHIASIVLSYSLFLSRGVWMLQASNVLQQRWVKILPHVNDTILLSSAIALAVLTHRNPADEAWLAAKIVGLIIYIVLGMMAFRFGKTRQTKLITWVLAQIVFLYIVLVALTKDPAIGLI</sequence>
<reference evidence="2 3" key="1">
    <citation type="submission" date="2016-10" db="EMBL/GenBank/DDBJ databases">
        <authorList>
            <person name="de Groot N.N."/>
        </authorList>
    </citation>
    <scope>NUCLEOTIDE SEQUENCE [LARGE SCALE GENOMIC DNA]</scope>
    <source>
        <strain evidence="2">1</strain>
    </source>
</reference>
<feature type="transmembrane region" description="Helical" evidence="1">
    <location>
        <begin position="100"/>
        <end position="118"/>
    </location>
</feature>
<name>A0A1G5SG17_9PROT</name>
<protein>
    <submittedName>
        <fullName evidence="2">Invasion gene expression up-regulator, SirB</fullName>
    </submittedName>
</protein>
<keyword evidence="1" id="KW-0472">Membrane</keyword>
<dbReference type="Proteomes" id="UP000198729">
    <property type="component" value="Unassembled WGS sequence"/>
</dbReference>
<keyword evidence="1" id="KW-0812">Transmembrane</keyword>
<dbReference type="RefSeq" id="WP_090286425.1">
    <property type="nucleotide sequence ID" value="NZ_FMWO01000049.1"/>
</dbReference>
<keyword evidence="3" id="KW-1185">Reference proteome</keyword>